<dbReference type="GO" id="GO:0030170">
    <property type="term" value="F:pyridoxal phosphate binding"/>
    <property type="evidence" value="ECO:0007669"/>
    <property type="project" value="UniProtKB-UniRule"/>
</dbReference>
<evidence type="ECO:0000256" key="7">
    <source>
        <dbReference type="ARBA" id="ARBA00022898"/>
    </source>
</evidence>
<sequence>MATINKNYDKLQGGYLFAEVAKRVKDFIKRNPEVEIIRLGIGDTTLPLPPVVIGGLSKAVKKLGDAKTYTGYRDTQGNSELRAALLSYYKERDVDLNVEEIFISDGAKTDSANIQSIFGLDNIIAVADPVYPVYVDSSVISGRTGEYKNGKYERLVYMECNEKNGFVPKPPEGKVDIIYVCSPNNPTGAVATKKQLKAFVDYALKYKAVIIFDAAYVEYISDKSFPKSIYEIEGAKKCAIEINSFSKWSGFTGVRLGWTIVPMDLVVEGAGKGEIHRLWARRQSTMFNGASNISQAGALAVLSLVGRKECKKLISYYMDNAAIIKKSLAKLGFQVFGAEHAPYIWVKIPLNLNSWEFFDKLLEEAHVVATPGSGFGAQGEGYIRFSAFADKKNVKKAMESIKNNLK</sequence>
<evidence type="ECO:0000313" key="12">
    <source>
        <dbReference type="Proteomes" id="UP000178700"/>
    </source>
</evidence>
<dbReference type="UniPathway" id="UPA00034">
    <property type="reaction ID" value="UER00466"/>
</dbReference>
<dbReference type="FunFam" id="3.40.640.10:FF:000099">
    <property type="entry name" value="LL-diaminopimelate aminotransferase, chloroplastic"/>
    <property type="match status" value="1"/>
</dbReference>
<dbReference type="InterPro" id="IPR004839">
    <property type="entry name" value="Aminotransferase_I/II_large"/>
</dbReference>
<reference evidence="11 12" key="1">
    <citation type="journal article" date="2016" name="Nat. Commun.">
        <title>Thousands of microbial genomes shed light on interconnected biogeochemical processes in an aquifer system.</title>
        <authorList>
            <person name="Anantharaman K."/>
            <person name="Brown C.T."/>
            <person name="Hug L.A."/>
            <person name="Sharon I."/>
            <person name="Castelle C.J."/>
            <person name="Probst A.J."/>
            <person name="Thomas B.C."/>
            <person name="Singh A."/>
            <person name="Wilkins M.J."/>
            <person name="Karaoz U."/>
            <person name="Brodie E.L."/>
            <person name="Williams K.H."/>
            <person name="Hubbard S.S."/>
            <person name="Banfield J.F."/>
        </authorList>
    </citation>
    <scope>NUCLEOTIDE SEQUENCE [LARGE SCALE GENOMIC DNA]</scope>
</reference>
<comment type="pathway">
    <text evidence="2">Amino-acid biosynthesis; L-lysine biosynthesis via DAP pathway; LL-2,6-diaminopimelate from (S)-tetrahydrodipicolinate (aminotransferase route): step 1/1.</text>
</comment>
<evidence type="ECO:0000256" key="5">
    <source>
        <dbReference type="ARBA" id="ARBA00022576"/>
    </source>
</evidence>
<dbReference type="NCBIfam" id="TIGR03542">
    <property type="entry name" value="DAPAT_plant"/>
    <property type="match status" value="1"/>
</dbReference>
<evidence type="ECO:0000256" key="4">
    <source>
        <dbReference type="ARBA" id="ARBA00018052"/>
    </source>
</evidence>
<evidence type="ECO:0000256" key="2">
    <source>
        <dbReference type="ARBA" id="ARBA00004982"/>
    </source>
</evidence>
<evidence type="ECO:0000259" key="10">
    <source>
        <dbReference type="Pfam" id="PF00155"/>
    </source>
</evidence>
<gene>
    <name evidence="11" type="ORF">A2642_04580</name>
</gene>
<proteinExistence type="inferred from homology"/>
<dbReference type="InterPro" id="IPR019942">
    <property type="entry name" value="DapL/ALD1"/>
</dbReference>
<feature type="domain" description="Aminotransferase class I/classII large" evidence="10">
    <location>
        <begin position="35"/>
        <end position="401"/>
    </location>
</feature>
<dbReference type="EMBL" id="MFTJ01000012">
    <property type="protein sequence ID" value="OGI66383.1"/>
    <property type="molecule type" value="Genomic_DNA"/>
</dbReference>
<accession>A0A1F6V9P7</accession>
<dbReference type="HAMAP" id="MF_01642">
    <property type="entry name" value="DapL_aminotrans_1"/>
    <property type="match status" value="1"/>
</dbReference>
<keyword evidence="7" id="KW-0663">Pyridoxal phosphate</keyword>
<dbReference type="GO" id="GO:0009089">
    <property type="term" value="P:lysine biosynthetic process via diaminopimelate"/>
    <property type="evidence" value="ECO:0007669"/>
    <property type="project" value="UniProtKB-UniPathway"/>
</dbReference>
<dbReference type="EC" id="2.6.1.83" evidence="3 9"/>
<dbReference type="CDD" id="cd00609">
    <property type="entry name" value="AAT_like"/>
    <property type="match status" value="1"/>
</dbReference>
<dbReference type="SUPFAM" id="SSF53383">
    <property type="entry name" value="PLP-dependent transferases"/>
    <property type="match status" value="1"/>
</dbReference>
<protein>
    <recommendedName>
        <fullName evidence="4 9">LL-diaminopimelate aminotransferase</fullName>
        <ecNumber evidence="3 9">2.6.1.83</ecNumber>
    </recommendedName>
</protein>
<dbReference type="Proteomes" id="UP000178700">
    <property type="component" value="Unassembled WGS sequence"/>
</dbReference>
<evidence type="ECO:0000256" key="3">
    <source>
        <dbReference type="ARBA" id="ARBA00013138"/>
    </source>
</evidence>
<dbReference type="InterPro" id="IPR015422">
    <property type="entry name" value="PyrdxlP-dep_Trfase_small"/>
</dbReference>
<dbReference type="Gene3D" id="3.90.1150.10">
    <property type="entry name" value="Aspartate Aminotransferase, domain 1"/>
    <property type="match status" value="1"/>
</dbReference>
<name>A0A1F6V9P7_9BACT</name>
<dbReference type="AlphaFoldDB" id="A0A1F6V9P7"/>
<keyword evidence="6 11" id="KW-0808">Transferase</keyword>
<comment type="cofactor">
    <cofactor evidence="1">
        <name>pyridoxal 5'-phosphate</name>
        <dbReference type="ChEBI" id="CHEBI:597326"/>
    </cofactor>
</comment>
<dbReference type="InterPro" id="IPR015424">
    <property type="entry name" value="PyrdxlP-dep_Trfase"/>
</dbReference>
<dbReference type="GO" id="GO:0010285">
    <property type="term" value="F:L,L-diaminopimelate aminotransferase activity"/>
    <property type="evidence" value="ECO:0007669"/>
    <property type="project" value="UniProtKB-EC"/>
</dbReference>
<evidence type="ECO:0000256" key="6">
    <source>
        <dbReference type="ARBA" id="ARBA00022679"/>
    </source>
</evidence>
<dbReference type="PANTHER" id="PTHR43144">
    <property type="entry name" value="AMINOTRANSFERASE"/>
    <property type="match status" value="1"/>
</dbReference>
<organism evidence="11 12">
    <name type="scientific">Candidatus Nomurabacteria bacterium RIFCSPHIGHO2_01_FULL_39_10</name>
    <dbReference type="NCBI Taxonomy" id="1801733"/>
    <lineage>
        <taxon>Bacteria</taxon>
        <taxon>Candidatus Nomuraibacteriota</taxon>
    </lineage>
</organism>
<evidence type="ECO:0000313" key="11">
    <source>
        <dbReference type="EMBL" id="OGI66383.1"/>
    </source>
</evidence>
<keyword evidence="5 11" id="KW-0032">Aminotransferase</keyword>
<evidence type="ECO:0000256" key="9">
    <source>
        <dbReference type="NCBIfam" id="TIGR03542"/>
    </source>
</evidence>
<evidence type="ECO:0000256" key="8">
    <source>
        <dbReference type="ARBA" id="ARBA00051934"/>
    </source>
</evidence>
<dbReference type="InterPro" id="IPR015421">
    <property type="entry name" value="PyrdxlP-dep_Trfase_major"/>
</dbReference>
<dbReference type="Gene3D" id="3.40.640.10">
    <property type="entry name" value="Type I PLP-dependent aspartate aminotransferase-like (Major domain)"/>
    <property type="match status" value="1"/>
</dbReference>
<dbReference type="Pfam" id="PF00155">
    <property type="entry name" value="Aminotran_1_2"/>
    <property type="match status" value="1"/>
</dbReference>
<comment type="caution">
    <text evidence="11">The sequence shown here is derived from an EMBL/GenBank/DDBJ whole genome shotgun (WGS) entry which is preliminary data.</text>
</comment>
<evidence type="ECO:0000256" key="1">
    <source>
        <dbReference type="ARBA" id="ARBA00001933"/>
    </source>
</evidence>
<comment type="catalytic activity">
    <reaction evidence="8">
        <text>(2S,6S)-2,6-diaminopimelate + 2-oxoglutarate = (S)-2,3,4,5-tetrahydrodipicolinate + L-glutamate + H2O + H(+)</text>
        <dbReference type="Rhea" id="RHEA:23988"/>
        <dbReference type="ChEBI" id="CHEBI:15377"/>
        <dbReference type="ChEBI" id="CHEBI:15378"/>
        <dbReference type="ChEBI" id="CHEBI:16810"/>
        <dbReference type="ChEBI" id="CHEBI:16845"/>
        <dbReference type="ChEBI" id="CHEBI:29985"/>
        <dbReference type="ChEBI" id="CHEBI:57609"/>
        <dbReference type="EC" id="2.6.1.83"/>
    </reaction>
</comment>